<dbReference type="AlphaFoldDB" id="A0A0K2SZ38"/>
<reference evidence="1" key="1">
    <citation type="submission" date="2014-05" db="EMBL/GenBank/DDBJ databases">
        <authorList>
            <person name="Chronopoulou M."/>
        </authorList>
    </citation>
    <scope>NUCLEOTIDE SEQUENCE</scope>
    <source>
        <tissue evidence="1">Whole organism</tissue>
    </source>
</reference>
<proteinExistence type="predicted"/>
<organism evidence="1">
    <name type="scientific">Lepeophtheirus salmonis</name>
    <name type="common">Salmon louse</name>
    <name type="synonym">Caligus salmonis</name>
    <dbReference type="NCBI Taxonomy" id="72036"/>
    <lineage>
        <taxon>Eukaryota</taxon>
        <taxon>Metazoa</taxon>
        <taxon>Ecdysozoa</taxon>
        <taxon>Arthropoda</taxon>
        <taxon>Crustacea</taxon>
        <taxon>Multicrustacea</taxon>
        <taxon>Hexanauplia</taxon>
        <taxon>Copepoda</taxon>
        <taxon>Siphonostomatoida</taxon>
        <taxon>Caligidae</taxon>
        <taxon>Lepeophtheirus</taxon>
    </lineage>
</organism>
<feature type="non-terminal residue" evidence="1">
    <location>
        <position position="79"/>
    </location>
</feature>
<protein>
    <submittedName>
        <fullName evidence="1">Uncharacterized protein</fullName>
    </submittedName>
</protein>
<evidence type="ECO:0000313" key="1">
    <source>
        <dbReference type="EMBL" id="CDW18647.1"/>
    </source>
</evidence>
<name>A0A0K2SZ38_LEPSM</name>
<dbReference type="EMBL" id="HACA01001286">
    <property type="protein sequence ID" value="CDW18647.1"/>
    <property type="molecule type" value="Transcribed_RNA"/>
</dbReference>
<sequence>MNVVFHQDGVPFYTFLDFFVGAPSGWNTTFMSVKLVWIHCKNSMSVSFCQRPKVRGPKFVGHAQMAFSRLLRHWEDLVF</sequence>
<accession>A0A0K2SZ38</accession>